<evidence type="ECO:0000313" key="3">
    <source>
        <dbReference type="EMBL" id="QEG20622.1"/>
    </source>
</evidence>
<feature type="chain" id="PRO_5022680854" evidence="2">
    <location>
        <begin position="33"/>
        <end position="572"/>
    </location>
</feature>
<evidence type="ECO:0000313" key="4">
    <source>
        <dbReference type="Proteomes" id="UP000322214"/>
    </source>
</evidence>
<dbReference type="Proteomes" id="UP000322214">
    <property type="component" value="Chromosome"/>
</dbReference>
<evidence type="ECO:0000256" key="2">
    <source>
        <dbReference type="SAM" id="SignalP"/>
    </source>
</evidence>
<reference evidence="3 4" key="1">
    <citation type="submission" date="2019-08" db="EMBL/GenBank/DDBJ databases">
        <title>Deep-cultivation of Planctomycetes and their phenomic and genomic characterization uncovers novel biology.</title>
        <authorList>
            <person name="Wiegand S."/>
            <person name="Jogler M."/>
            <person name="Boedeker C."/>
            <person name="Pinto D."/>
            <person name="Vollmers J."/>
            <person name="Rivas-Marin E."/>
            <person name="Kohn T."/>
            <person name="Peeters S.H."/>
            <person name="Heuer A."/>
            <person name="Rast P."/>
            <person name="Oberbeckmann S."/>
            <person name="Bunk B."/>
            <person name="Jeske O."/>
            <person name="Meyerdierks A."/>
            <person name="Storesund J.E."/>
            <person name="Kallscheuer N."/>
            <person name="Luecker S."/>
            <person name="Lage O.M."/>
            <person name="Pohl T."/>
            <person name="Merkel B.J."/>
            <person name="Hornburger P."/>
            <person name="Mueller R.-W."/>
            <person name="Bruemmer F."/>
            <person name="Labrenz M."/>
            <person name="Spormann A.M."/>
            <person name="Op den Camp H."/>
            <person name="Overmann J."/>
            <person name="Amann R."/>
            <person name="Jetten M.S.M."/>
            <person name="Mascher T."/>
            <person name="Medema M.H."/>
            <person name="Devos D.P."/>
            <person name="Kaster A.-K."/>
            <person name="Ovreas L."/>
            <person name="Rohde M."/>
            <person name="Galperin M.Y."/>
            <person name="Jogler C."/>
        </authorList>
    </citation>
    <scope>NUCLEOTIDE SEQUENCE [LARGE SCALE GENOMIC DNA]</scope>
    <source>
        <strain evidence="3 4">FC18</strain>
    </source>
</reference>
<keyword evidence="2" id="KW-0732">Signal</keyword>
<sequence length="572" mass="61540" precursor="true">MSFSCYPKSFARLFPVCLMWLAAASVAPVADAAQAKDYKELPLAKKYQMVEVDEDAENRRELTTINRNARAARRDDQKAVQAILLSGGNVNVPETQAFFDGYVFPSMTMEENLRDAGRLRYDFDRAYLGTKYVTGSRTTLIESILLPGLQKLVDNEELTPAARVNAVVLISRLDDSPLVRSSKTPPRPSLKGLDSLITMWQGDYPEYLKAAAFAGIIRHMEVDDAIATPRIPNDRKTQLMSAVTTAMDAILAADPELKIDLNRWKVSKSVELMSKSRMPAEAAAYFDRMSAMLAKDSKIPKWVKLEAIRGMRRLPLTGIAPEKINSVIESSLMYASSSLSEEAAGLKKRVDELIYDNILWDNVDLKVTGTNYVDAPKAPTGGPGMGGPGMGGPGMGGMGGPGMGMGGPGMGMGGMGGPGMGMGDEGGRGGPGGFPGVGEAVVEPIVELPNYELNLSRRRAKLVAFNVQKLLSTKAVVDAATDRHKAALEGLDQRFDEFMEEDSNIGFVDLAKVDEDEEPKTESYAMQLKTAFEGMSSELAKSVATMRGEKAPQAGEAADSPAGAPADTPFGG</sequence>
<proteinExistence type="predicted"/>
<feature type="signal peptide" evidence="2">
    <location>
        <begin position="1"/>
        <end position="32"/>
    </location>
</feature>
<gene>
    <name evidence="3" type="ORF">MFFC18_04720</name>
</gene>
<dbReference type="AlphaFoldDB" id="A0A5B9P6J3"/>
<name>A0A5B9P6J3_9BACT</name>
<dbReference type="EMBL" id="CP042912">
    <property type="protein sequence ID" value="QEG20622.1"/>
    <property type="molecule type" value="Genomic_DNA"/>
</dbReference>
<dbReference type="KEGG" id="mff:MFFC18_04720"/>
<evidence type="ECO:0000256" key="1">
    <source>
        <dbReference type="SAM" id="MobiDB-lite"/>
    </source>
</evidence>
<organism evidence="3 4">
    <name type="scientific">Mariniblastus fucicola</name>
    <dbReference type="NCBI Taxonomy" id="980251"/>
    <lineage>
        <taxon>Bacteria</taxon>
        <taxon>Pseudomonadati</taxon>
        <taxon>Planctomycetota</taxon>
        <taxon>Planctomycetia</taxon>
        <taxon>Pirellulales</taxon>
        <taxon>Pirellulaceae</taxon>
        <taxon>Mariniblastus</taxon>
    </lineage>
</organism>
<keyword evidence="4" id="KW-1185">Reference proteome</keyword>
<dbReference type="RefSeq" id="WP_075084768.1">
    <property type="nucleotide sequence ID" value="NZ_CP042912.1"/>
</dbReference>
<feature type="region of interest" description="Disordered" evidence="1">
    <location>
        <begin position="543"/>
        <end position="572"/>
    </location>
</feature>
<accession>A0A5B9P6J3</accession>
<protein>
    <submittedName>
        <fullName evidence="3">Uncharacterized protein</fullName>
    </submittedName>
</protein>